<dbReference type="GO" id="GO:0005811">
    <property type="term" value="C:lipid droplet"/>
    <property type="evidence" value="ECO:0007669"/>
    <property type="project" value="TreeGrafter"/>
</dbReference>
<accession>A0A0F8B2U4</accession>
<keyword evidence="8" id="KW-1185">Reference proteome</keyword>
<evidence type="ECO:0000256" key="4">
    <source>
        <dbReference type="ARBA" id="ARBA00022840"/>
    </source>
</evidence>
<dbReference type="EMBL" id="LBBL01000079">
    <property type="protein sequence ID" value="KKF95766.1"/>
    <property type="molecule type" value="Genomic_DNA"/>
</dbReference>
<dbReference type="PANTHER" id="PTHR43272">
    <property type="entry name" value="LONG-CHAIN-FATTY-ACID--COA LIGASE"/>
    <property type="match status" value="1"/>
</dbReference>
<dbReference type="Proteomes" id="UP000034841">
    <property type="component" value="Unassembled WGS sequence"/>
</dbReference>
<dbReference type="GO" id="GO:0005783">
    <property type="term" value="C:endoplasmic reticulum"/>
    <property type="evidence" value="ECO:0007669"/>
    <property type="project" value="TreeGrafter"/>
</dbReference>
<evidence type="ECO:0000256" key="2">
    <source>
        <dbReference type="ARBA" id="ARBA00022598"/>
    </source>
</evidence>
<comment type="catalytic activity">
    <reaction evidence="5">
        <text>a long-chain fatty acid + ATP + CoA = a long-chain fatty acyl-CoA + AMP + diphosphate</text>
        <dbReference type="Rhea" id="RHEA:15421"/>
        <dbReference type="ChEBI" id="CHEBI:30616"/>
        <dbReference type="ChEBI" id="CHEBI:33019"/>
        <dbReference type="ChEBI" id="CHEBI:57287"/>
        <dbReference type="ChEBI" id="CHEBI:57560"/>
        <dbReference type="ChEBI" id="CHEBI:83139"/>
        <dbReference type="ChEBI" id="CHEBI:456215"/>
        <dbReference type="EC" id="6.2.1.3"/>
    </reaction>
</comment>
<dbReference type="GO" id="GO:0005524">
    <property type="term" value="F:ATP binding"/>
    <property type="evidence" value="ECO:0007669"/>
    <property type="project" value="UniProtKB-KW"/>
</dbReference>
<evidence type="ECO:0000256" key="5">
    <source>
        <dbReference type="ARBA" id="ARBA00036813"/>
    </source>
</evidence>
<dbReference type="Pfam" id="PF00501">
    <property type="entry name" value="AMP-binding"/>
    <property type="match status" value="1"/>
</dbReference>
<keyword evidence="4" id="KW-0067">ATP-binding</keyword>
<evidence type="ECO:0000313" key="7">
    <source>
        <dbReference type="EMBL" id="KKF95766.1"/>
    </source>
</evidence>
<dbReference type="PROSITE" id="PS00455">
    <property type="entry name" value="AMP_BINDING"/>
    <property type="match status" value="1"/>
</dbReference>
<keyword evidence="2 7" id="KW-0436">Ligase</keyword>
<evidence type="ECO:0000256" key="3">
    <source>
        <dbReference type="ARBA" id="ARBA00022741"/>
    </source>
</evidence>
<sequence>MTFTTGMAPLKQMGKPPYTIEVPGVAVEGETLPRRHPKAKDGLLRSPDEGVFTIFDLVERSAKLFAKNTITGQRKLIKMHKEVKKVPKVVDGEVIQVDKEWQYFELSPYSFITYAEHQKRYTQIGAGLRKLGANPGDKVHLFAATGANWLTLAHASSSQSISIVTAYDSLGASGVEHTIVQSAPEIMYVDPHLLKVASGALEKATSIKTVIYNDNCIFAAGDEVEKFKASHPNLAVLSLEEVRQLGEKNPVECVPPKPEDIFCLMYTSGSTGVPKGVPITHEAACASVAGLYSCVEGTVTSNDTILAYLPLAHIFELVLENLVIFIGATMGYGSPRTLSDTMTRNSAGDMREFAPTILVGVPQIWETVRKGVTAKVEQSSPLIRSLFWGAINYKTWMTSHSMPGANLLDSVVFSKVRQMTGGRLRFIVNGASGISDSTKHFLSMVLAPMMAGYGLTETAAIGSLGSPIQYSPTAIGPIPASVEVKLVSIPDLGYFTNKTPPQGEIYIRGYSVIKEYFQNPEETAKAITADGWFKTGDIGEFDSVGHMKVIDRVKNLVKLAGGEYIALEKLESIYRGSQLVANIMVQGDSEHSRAIAVIMPNEINMKAKAKELGIVDEHIYSNSKMRSAVLKDLTSIGRNTGLTSLELMAGVVICDEEWTPVNGLVTATQKVNRRAIKERYAAEIAECFKSV</sequence>
<protein>
    <submittedName>
        <fullName evidence="7">Long-chain-fatty-acid--CoA ligase 1</fullName>
        <ecNumber evidence="7">6.2.1.3</ecNumber>
    </submittedName>
</protein>
<name>A0A0F8B2U4_CERFI</name>
<evidence type="ECO:0000313" key="8">
    <source>
        <dbReference type="Proteomes" id="UP000034841"/>
    </source>
</evidence>
<dbReference type="PANTHER" id="PTHR43272:SF83">
    <property type="entry name" value="ACYL-COA SYNTHETASE LONG-CHAIN, ISOFORM J"/>
    <property type="match status" value="1"/>
</dbReference>
<feature type="domain" description="AMP-dependent synthetase/ligase" evidence="6">
    <location>
        <begin position="108"/>
        <end position="517"/>
    </location>
</feature>
<dbReference type="Gene3D" id="3.40.50.12780">
    <property type="entry name" value="N-terminal domain of ligase-like"/>
    <property type="match status" value="1"/>
</dbReference>
<dbReference type="AlphaFoldDB" id="A0A0F8B2U4"/>
<dbReference type="GO" id="GO:0035336">
    <property type="term" value="P:long-chain fatty-acyl-CoA metabolic process"/>
    <property type="evidence" value="ECO:0007669"/>
    <property type="project" value="TreeGrafter"/>
</dbReference>
<organism evidence="7 8">
    <name type="scientific">Ceratocystis fimbriata f. sp. platani</name>
    <dbReference type="NCBI Taxonomy" id="88771"/>
    <lineage>
        <taxon>Eukaryota</taxon>
        <taxon>Fungi</taxon>
        <taxon>Dikarya</taxon>
        <taxon>Ascomycota</taxon>
        <taxon>Pezizomycotina</taxon>
        <taxon>Sordariomycetes</taxon>
        <taxon>Hypocreomycetidae</taxon>
        <taxon>Microascales</taxon>
        <taxon>Ceratocystidaceae</taxon>
        <taxon>Ceratocystis</taxon>
    </lineage>
</organism>
<dbReference type="InterPro" id="IPR000873">
    <property type="entry name" value="AMP-dep_synth/lig_dom"/>
</dbReference>
<proteinExistence type="inferred from homology"/>
<dbReference type="GO" id="GO:0005886">
    <property type="term" value="C:plasma membrane"/>
    <property type="evidence" value="ECO:0007669"/>
    <property type="project" value="TreeGrafter"/>
</dbReference>
<dbReference type="OrthoDB" id="1700726at2759"/>
<comment type="caution">
    <text evidence="7">The sequence shown here is derived from an EMBL/GenBank/DDBJ whole genome shotgun (WGS) entry which is preliminary data.</text>
</comment>
<dbReference type="EC" id="6.2.1.3" evidence="7"/>
<dbReference type="SUPFAM" id="SSF56801">
    <property type="entry name" value="Acetyl-CoA synthetase-like"/>
    <property type="match status" value="1"/>
</dbReference>
<evidence type="ECO:0000256" key="1">
    <source>
        <dbReference type="ARBA" id="ARBA00006432"/>
    </source>
</evidence>
<evidence type="ECO:0000259" key="6">
    <source>
        <dbReference type="Pfam" id="PF00501"/>
    </source>
</evidence>
<reference evidence="7 8" key="1">
    <citation type="submission" date="2015-04" db="EMBL/GenBank/DDBJ databases">
        <title>Genome sequence of Ceratocystis platani, a major pathogen of plane trees.</title>
        <authorList>
            <person name="Belbahri L."/>
        </authorList>
    </citation>
    <scope>NUCLEOTIDE SEQUENCE [LARGE SCALE GENOMIC DNA]</scope>
    <source>
        <strain evidence="7 8">CFO</strain>
    </source>
</reference>
<dbReference type="InterPro" id="IPR042099">
    <property type="entry name" value="ANL_N_sf"/>
</dbReference>
<keyword evidence="3" id="KW-0547">Nucleotide-binding</keyword>
<dbReference type="GO" id="GO:0004467">
    <property type="term" value="F:long-chain fatty acid-CoA ligase activity"/>
    <property type="evidence" value="ECO:0007669"/>
    <property type="project" value="UniProtKB-EC"/>
</dbReference>
<comment type="similarity">
    <text evidence="1">Belongs to the ATP-dependent AMP-binding enzyme family.</text>
</comment>
<dbReference type="InterPro" id="IPR020845">
    <property type="entry name" value="AMP-binding_CS"/>
</dbReference>
<gene>
    <name evidence="7" type="primary">FAA1</name>
    <name evidence="7" type="ORF">CFO_g1893</name>
</gene>